<organism evidence="1 2">
    <name type="scientific">Azospirillum brasilense</name>
    <dbReference type="NCBI Taxonomy" id="192"/>
    <lineage>
        <taxon>Bacteria</taxon>
        <taxon>Pseudomonadati</taxon>
        <taxon>Pseudomonadota</taxon>
        <taxon>Alphaproteobacteria</taxon>
        <taxon>Rhodospirillales</taxon>
        <taxon>Azospirillaceae</taxon>
        <taxon>Azospirillum</taxon>
    </lineage>
</organism>
<accession>A0A6L3AT27</accession>
<name>A0A6L3AT27_AZOBR</name>
<dbReference type="EMBL" id="QOKV01000025">
    <property type="protein sequence ID" value="KAA0678919.1"/>
    <property type="molecule type" value="Genomic_DNA"/>
</dbReference>
<dbReference type="Proteomes" id="UP000476837">
    <property type="component" value="Unassembled WGS sequence"/>
</dbReference>
<gene>
    <name evidence="1" type="ORF">DS837_27095</name>
</gene>
<protein>
    <submittedName>
        <fullName evidence="1">Uncharacterized protein</fullName>
    </submittedName>
</protein>
<evidence type="ECO:0000313" key="1">
    <source>
        <dbReference type="EMBL" id="KAA0678919.1"/>
    </source>
</evidence>
<dbReference type="RefSeq" id="WP_149167586.1">
    <property type="nucleotide sequence ID" value="NZ_QOKV01000025.1"/>
</dbReference>
<dbReference type="AlphaFoldDB" id="A0A6L3AT27"/>
<comment type="caution">
    <text evidence="1">The sequence shown here is derived from an EMBL/GenBank/DDBJ whole genome shotgun (WGS) entry which is preliminary data.</text>
</comment>
<sequence>MRQITVRLVIDVVSVLETETVTGHLFMFDNNRLYGSLDQNTSHLATAVAPGDQIIWSVVPIECEAYAALSAVDVPADLVEVTKNTYPGTNVSYWTGVVKKPVGDLPYGLTFELGTKTKTMSTDRTSRLIDGNGVQRSGAETSEIAA</sequence>
<evidence type="ECO:0000313" key="2">
    <source>
        <dbReference type="Proteomes" id="UP000476837"/>
    </source>
</evidence>
<proteinExistence type="predicted"/>
<reference evidence="1 2" key="1">
    <citation type="submission" date="2018-07" db="EMBL/GenBank/DDBJ databases">
        <title>Genome sequence of Roseomonas fauriae ATCC 49958.</title>
        <authorList>
            <person name="Sant'Anna F.H."/>
            <person name="Baldani J.I."/>
            <person name="Zilli J.E."/>
            <person name="Reis V.M."/>
            <person name="Hartmann A."/>
            <person name="Cruz L."/>
            <person name="de Souza E.M."/>
            <person name="de Oliveira Pedrosa F."/>
            <person name="Passaglia L.M.P."/>
        </authorList>
    </citation>
    <scope>NUCLEOTIDE SEQUENCE [LARGE SCALE GENOMIC DNA]</scope>
    <source>
        <strain evidence="1 2">ATCC 49958</strain>
    </source>
</reference>